<protein>
    <submittedName>
        <fullName evidence="3">FAD-dependent oxidoreductase</fullName>
    </submittedName>
</protein>
<dbReference type="PANTHER" id="PTHR42685:SF22">
    <property type="entry name" value="CONDITIONED MEDIUM FACTOR RECEPTOR 1"/>
    <property type="match status" value="1"/>
</dbReference>
<evidence type="ECO:0000313" key="4">
    <source>
        <dbReference type="Proteomes" id="UP001526430"/>
    </source>
</evidence>
<dbReference type="Pfam" id="PF01494">
    <property type="entry name" value="FAD_binding_3"/>
    <property type="match status" value="1"/>
</dbReference>
<proteinExistence type="predicted"/>
<keyword evidence="1" id="KW-0472">Membrane</keyword>
<dbReference type="EMBL" id="JAPFQI010000035">
    <property type="protein sequence ID" value="MCW8088383.1"/>
    <property type="molecule type" value="Genomic_DNA"/>
</dbReference>
<evidence type="ECO:0000313" key="3">
    <source>
        <dbReference type="EMBL" id="MCW8088383.1"/>
    </source>
</evidence>
<feature type="transmembrane region" description="Helical" evidence="1">
    <location>
        <begin position="310"/>
        <end position="328"/>
    </location>
</feature>
<keyword evidence="1" id="KW-1133">Transmembrane helix</keyword>
<sequence>MRPEVLVVGGGPSGAAAALALARLGRRVTILEREAAPRHAVCGEFLSAEAVEALSSLGLPPAALGGAPVERVRLAAGRTDAAGALPFRAFGLSRRRMDAALLDAAASAGATIRRGARVRGLSPAGEARLEGGETLSAERALLATGKHGLRGWKRQPGRPMLGGKLHFALRPDQARALDGHVELHLLSDGYAGLQLVEGGTANLCWLQEGGDLLVPAPPGSLLASRLEGAVPLWPRPLAVARVPYGHLHAPEPGEAVFRLGDQAAVTPSFTGDGMAIALHSGLLAAAMIGEGAPAFHAALRRDVGGQMRRARLLLAGMGLPAVALARLLPGLLGLGARLTRLPHACGRVFNPLGLG</sequence>
<dbReference type="Proteomes" id="UP001526430">
    <property type="component" value="Unassembled WGS sequence"/>
</dbReference>
<accession>A0ABT3P1T8</accession>
<gene>
    <name evidence="3" type="ORF">OF850_22640</name>
</gene>
<name>A0ABT3P1T8_9PROT</name>
<keyword evidence="4" id="KW-1185">Reference proteome</keyword>
<dbReference type="Gene3D" id="3.50.50.60">
    <property type="entry name" value="FAD/NAD(P)-binding domain"/>
    <property type="match status" value="1"/>
</dbReference>
<dbReference type="PRINTS" id="PR00420">
    <property type="entry name" value="RNGMNOXGNASE"/>
</dbReference>
<dbReference type="RefSeq" id="WP_301592602.1">
    <property type="nucleotide sequence ID" value="NZ_JAPFQI010000035.1"/>
</dbReference>
<organism evidence="3 4">
    <name type="scientific">Sabulicella glaciei</name>
    <dbReference type="NCBI Taxonomy" id="2984948"/>
    <lineage>
        <taxon>Bacteria</taxon>
        <taxon>Pseudomonadati</taxon>
        <taxon>Pseudomonadota</taxon>
        <taxon>Alphaproteobacteria</taxon>
        <taxon>Acetobacterales</taxon>
        <taxon>Acetobacteraceae</taxon>
        <taxon>Sabulicella</taxon>
    </lineage>
</organism>
<evidence type="ECO:0000259" key="2">
    <source>
        <dbReference type="Pfam" id="PF01494"/>
    </source>
</evidence>
<keyword evidence="1" id="KW-0812">Transmembrane</keyword>
<comment type="caution">
    <text evidence="3">The sequence shown here is derived from an EMBL/GenBank/DDBJ whole genome shotgun (WGS) entry which is preliminary data.</text>
</comment>
<evidence type="ECO:0000256" key="1">
    <source>
        <dbReference type="SAM" id="Phobius"/>
    </source>
</evidence>
<dbReference type="InterPro" id="IPR050407">
    <property type="entry name" value="Geranylgeranyl_reductase"/>
</dbReference>
<dbReference type="InterPro" id="IPR002938">
    <property type="entry name" value="FAD-bd"/>
</dbReference>
<feature type="domain" description="FAD-binding" evidence="2">
    <location>
        <begin position="4"/>
        <end position="122"/>
    </location>
</feature>
<dbReference type="SUPFAM" id="SSF51905">
    <property type="entry name" value="FAD/NAD(P)-binding domain"/>
    <property type="match status" value="1"/>
</dbReference>
<dbReference type="InterPro" id="IPR036188">
    <property type="entry name" value="FAD/NAD-bd_sf"/>
</dbReference>
<reference evidence="3 4" key="1">
    <citation type="submission" date="2022-10" db="EMBL/GenBank/DDBJ databases">
        <title>Roseococcus glaciei nov., sp. nov., isolated from glacier.</title>
        <authorList>
            <person name="Liu Q."/>
            <person name="Xin Y.-H."/>
        </authorList>
    </citation>
    <scope>NUCLEOTIDE SEQUENCE [LARGE SCALE GENOMIC DNA]</scope>
    <source>
        <strain evidence="3 4">MDT2-1-1</strain>
    </source>
</reference>
<dbReference type="PANTHER" id="PTHR42685">
    <property type="entry name" value="GERANYLGERANYL DIPHOSPHATE REDUCTASE"/>
    <property type="match status" value="1"/>
</dbReference>